<organism evidence="9 10">
    <name type="scientific">Exobacillus caeni</name>
    <dbReference type="NCBI Taxonomy" id="2574798"/>
    <lineage>
        <taxon>Bacteria</taxon>
        <taxon>Bacillati</taxon>
        <taxon>Bacillota</taxon>
        <taxon>Bacilli</taxon>
        <taxon>Bacillales</taxon>
        <taxon>Guptibacillaceae</taxon>
        <taxon>Exobacillus</taxon>
    </lineage>
</organism>
<comment type="caution">
    <text evidence="9">The sequence shown here is derived from an EMBL/GenBank/DDBJ whole genome shotgun (WGS) entry which is preliminary data.</text>
</comment>
<dbReference type="GO" id="GO:0005524">
    <property type="term" value="F:ATP binding"/>
    <property type="evidence" value="ECO:0007669"/>
    <property type="project" value="UniProtKB-KW"/>
</dbReference>
<sequence>MSEELREQELVTLKAIAETLNQSNDLNQMLQSVLEELLSVTGLSTGWIFLAEDRPSFHCTADYNLPPALLINDKKPMCNGGCWCLDKYWDGRLKEAVNIIECKRLEDAAKYSWGDTKDITHHATVPLSAGGEKFGLLNVASPGKEHFSDEELTLLQSVAYQIGTAVKRTLLYQAQEKRAENYARLDELTRLIWKIDRCEEIGEEVVEQIGSIFHYPVVAFFRKEGQNLSLRAQYDDGKTSVFRKSYPAEKLNGISRAYLEQQIITSKRKSSYMADILPPYEASAAIPLTIREERIGVLLIGRRESEPFTKNETEVFKAIADHLTLAIESARLNEQRQELVISEERNRLARDLHDSVSQKLFSLSMTARGAKGIMTEENELLKGSLEDIQKLAQEALTEMRSLIWQLRPAGIEEGIVTSLKKYGNNLGLNVYEEVNGVHELPRAIEETIWRIGQEALNNAKKHSDSDTITLRLESNKASVSLEIEDQGNGFDYNPENTEKWSLGMTSMKERAELVGGCLTIRSAVGDGTKVKVTFPLNKNSVTK</sequence>
<dbReference type="PANTHER" id="PTHR24421">
    <property type="entry name" value="NITRATE/NITRITE SENSOR PROTEIN NARX-RELATED"/>
    <property type="match status" value="1"/>
</dbReference>
<dbReference type="EMBL" id="SWLG01000004">
    <property type="protein sequence ID" value="TLS38226.1"/>
    <property type="molecule type" value="Genomic_DNA"/>
</dbReference>
<dbReference type="EC" id="2.7.13.3" evidence="2"/>
<evidence type="ECO:0000313" key="10">
    <source>
        <dbReference type="Proteomes" id="UP000308230"/>
    </source>
</evidence>
<dbReference type="InterPro" id="IPR003594">
    <property type="entry name" value="HATPase_dom"/>
</dbReference>
<dbReference type="Pfam" id="PF07730">
    <property type="entry name" value="HisKA_3"/>
    <property type="match status" value="1"/>
</dbReference>
<protein>
    <recommendedName>
        <fullName evidence="2">histidine kinase</fullName>
        <ecNumber evidence="2">2.7.13.3</ecNumber>
    </recommendedName>
</protein>
<keyword evidence="7" id="KW-0902">Two-component regulatory system</keyword>
<dbReference type="GO" id="GO:0016020">
    <property type="term" value="C:membrane"/>
    <property type="evidence" value="ECO:0007669"/>
    <property type="project" value="InterPro"/>
</dbReference>
<keyword evidence="3" id="KW-0808">Transferase</keyword>
<evidence type="ECO:0000256" key="4">
    <source>
        <dbReference type="ARBA" id="ARBA00022741"/>
    </source>
</evidence>
<dbReference type="OrthoDB" id="9795828at2"/>
<evidence type="ECO:0000256" key="5">
    <source>
        <dbReference type="ARBA" id="ARBA00022777"/>
    </source>
</evidence>
<dbReference type="SUPFAM" id="SSF55874">
    <property type="entry name" value="ATPase domain of HSP90 chaperone/DNA topoisomerase II/histidine kinase"/>
    <property type="match status" value="1"/>
</dbReference>
<evidence type="ECO:0000256" key="2">
    <source>
        <dbReference type="ARBA" id="ARBA00012438"/>
    </source>
</evidence>
<evidence type="ECO:0000256" key="7">
    <source>
        <dbReference type="ARBA" id="ARBA00023012"/>
    </source>
</evidence>
<evidence type="ECO:0000256" key="3">
    <source>
        <dbReference type="ARBA" id="ARBA00022679"/>
    </source>
</evidence>
<dbReference type="Gene3D" id="1.20.5.1930">
    <property type="match status" value="1"/>
</dbReference>
<keyword evidence="5 9" id="KW-0418">Kinase</keyword>
<dbReference type="InterPro" id="IPR011712">
    <property type="entry name" value="Sig_transdc_His_kin_sub3_dim/P"/>
</dbReference>
<keyword evidence="4" id="KW-0547">Nucleotide-binding</keyword>
<dbReference type="SMART" id="SM00387">
    <property type="entry name" value="HATPase_c"/>
    <property type="match status" value="1"/>
</dbReference>
<dbReference type="Proteomes" id="UP000308230">
    <property type="component" value="Unassembled WGS sequence"/>
</dbReference>
<keyword evidence="6" id="KW-0067">ATP-binding</keyword>
<keyword evidence="10" id="KW-1185">Reference proteome</keyword>
<dbReference type="InterPro" id="IPR003018">
    <property type="entry name" value="GAF"/>
</dbReference>
<dbReference type="AlphaFoldDB" id="A0A5R9F7B3"/>
<evidence type="ECO:0000313" key="9">
    <source>
        <dbReference type="EMBL" id="TLS38226.1"/>
    </source>
</evidence>
<evidence type="ECO:0000256" key="6">
    <source>
        <dbReference type="ARBA" id="ARBA00022840"/>
    </source>
</evidence>
<dbReference type="GO" id="GO:0046983">
    <property type="term" value="F:protein dimerization activity"/>
    <property type="evidence" value="ECO:0007669"/>
    <property type="project" value="InterPro"/>
</dbReference>
<dbReference type="Pfam" id="PF13185">
    <property type="entry name" value="GAF_2"/>
    <property type="match status" value="1"/>
</dbReference>
<dbReference type="SMART" id="SM00065">
    <property type="entry name" value="GAF"/>
    <property type="match status" value="2"/>
</dbReference>
<dbReference type="PANTHER" id="PTHR24421:SF40">
    <property type="entry name" value="SENSOR HISTIDINE KINASE YHCY"/>
    <property type="match status" value="1"/>
</dbReference>
<dbReference type="PROSITE" id="PS50109">
    <property type="entry name" value="HIS_KIN"/>
    <property type="match status" value="1"/>
</dbReference>
<dbReference type="RefSeq" id="WP_138124578.1">
    <property type="nucleotide sequence ID" value="NZ_SWLG01000004.1"/>
</dbReference>
<dbReference type="Pfam" id="PF13492">
    <property type="entry name" value="GAF_3"/>
    <property type="match status" value="1"/>
</dbReference>
<name>A0A5R9F7B3_9BACL</name>
<dbReference type="Gene3D" id="3.30.450.40">
    <property type="match status" value="2"/>
</dbReference>
<dbReference type="InterPro" id="IPR029016">
    <property type="entry name" value="GAF-like_dom_sf"/>
</dbReference>
<comment type="catalytic activity">
    <reaction evidence="1">
        <text>ATP + protein L-histidine = ADP + protein N-phospho-L-histidine.</text>
        <dbReference type="EC" id="2.7.13.3"/>
    </reaction>
</comment>
<evidence type="ECO:0000259" key="8">
    <source>
        <dbReference type="PROSITE" id="PS50109"/>
    </source>
</evidence>
<accession>A0A5R9F7B3</accession>
<proteinExistence type="predicted"/>
<dbReference type="Gene3D" id="3.30.565.10">
    <property type="entry name" value="Histidine kinase-like ATPase, C-terminal domain"/>
    <property type="match status" value="1"/>
</dbReference>
<dbReference type="GO" id="GO:0000155">
    <property type="term" value="F:phosphorelay sensor kinase activity"/>
    <property type="evidence" value="ECO:0007669"/>
    <property type="project" value="InterPro"/>
</dbReference>
<dbReference type="CDD" id="cd16917">
    <property type="entry name" value="HATPase_UhpB-NarQ-NarX-like"/>
    <property type="match status" value="1"/>
</dbReference>
<dbReference type="InterPro" id="IPR005467">
    <property type="entry name" value="His_kinase_dom"/>
</dbReference>
<reference evidence="9 10" key="1">
    <citation type="submission" date="2019-04" db="EMBL/GenBank/DDBJ databases">
        <title>Bacillus caeni sp. nov., a bacterium isolated from mangrove sediment.</title>
        <authorList>
            <person name="Huang H."/>
            <person name="Mo K."/>
            <person name="Hu Y."/>
        </authorList>
    </citation>
    <scope>NUCLEOTIDE SEQUENCE [LARGE SCALE GENOMIC DNA]</scope>
    <source>
        <strain evidence="9 10">HB172195</strain>
    </source>
</reference>
<feature type="domain" description="Histidine kinase" evidence="8">
    <location>
        <begin position="448"/>
        <end position="538"/>
    </location>
</feature>
<dbReference type="Pfam" id="PF02518">
    <property type="entry name" value="HATPase_c"/>
    <property type="match status" value="1"/>
</dbReference>
<dbReference type="InterPro" id="IPR050482">
    <property type="entry name" value="Sensor_HK_TwoCompSys"/>
</dbReference>
<dbReference type="InterPro" id="IPR036890">
    <property type="entry name" value="HATPase_C_sf"/>
</dbReference>
<gene>
    <name evidence="9" type="ORF">FCL54_06735</name>
</gene>
<dbReference type="SUPFAM" id="SSF55781">
    <property type="entry name" value="GAF domain-like"/>
    <property type="match status" value="2"/>
</dbReference>
<evidence type="ECO:0000256" key="1">
    <source>
        <dbReference type="ARBA" id="ARBA00000085"/>
    </source>
</evidence>